<protein>
    <submittedName>
        <fullName evidence="2">Peptidase C45</fullName>
    </submittedName>
</protein>
<evidence type="ECO:0000313" key="3">
    <source>
        <dbReference type="Proteomes" id="UP000323732"/>
    </source>
</evidence>
<dbReference type="AlphaFoldDB" id="A0A5D4SJF5"/>
<dbReference type="PANTHER" id="PTHR34180">
    <property type="entry name" value="PEPTIDASE C45"/>
    <property type="match status" value="1"/>
</dbReference>
<reference evidence="2 3" key="1">
    <citation type="submission" date="2019-08" db="EMBL/GenBank/DDBJ databases">
        <title>Bacillus genomes from the desert of Cuatro Cienegas, Coahuila.</title>
        <authorList>
            <person name="Olmedo-Alvarez G."/>
        </authorList>
    </citation>
    <scope>NUCLEOTIDE SEQUENCE [LARGE SCALE GENOMIC DNA]</scope>
    <source>
        <strain evidence="2 3">CH37_1T</strain>
    </source>
</reference>
<evidence type="ECO:0000259" key="1">
    <source>
        <dbReference type="Pfam" id="PF03417"/>
    </source>
</evidence>
<gene>
    <name evidence="2" type="ORF">FZD47_17095</name>
</gene>
<comment type="caution">
    <text evidence="2">The sequence shown here is derived from an EMBL/GenBank/DDBJ whole genome shotgun (WGS) entry which is preliminary data.</text>
</comment>
<name>A0A5D4SJF5_9BACI</name>
<dbReference type="NCBIfam" id="NF040521">
    <property type="entry name" value="C45_proenzyme"/>
    <property type="match status" value="1"/>
</dbReference>
<dbReference type="Gene3D" id="3.60.60.10">
    <property type="entry name" value="Penicillin V Acylase, Chain A"/>
    <property type="match status" value="1"/>
</dbReference>
<proteinExistence type="predicted"/>
<dbReference type="EMBL" id="VTES01000005">
    <property type="protein sequence ID" value="TYS61816.1"/>
    <property type="molecule type" value="Genomic_DNA"/>
</dbReference>
<organism evidence="2 3">
    <name type="scientific">Bacillus infantis</name>
    <dbReference type="NCBI Taxonomy" id="324767"/>
    <lineage>
        <taxon>Bacteria</taxon>
        <taxon>Bacillati</taxon>
        <taxon>Bacillota</taxon>
        <taxon>Bacilli</taxon>
        <taxon>Bacillales</taxon>
        <taxon>Bacillaceae</taxon>
        <taxon>Bacillus</taxon>
    </lineage>
</organism>
<dbReference type="SUPFAM" id="SSF56235">
    <property type="entry name" value="N-terminal nucleophile aminohydrolases (Ntn hydrolases)"/>
    <property type="match status" value="1"/>
</dbReference>
<dbReference type="CDD" id="cd01935">
    <property type="entry name" value="Ntn_CGH_like"/>
    <property type="match status" value="1"/>
</dbReference>
<dbReference type="InterPro" id="IPR029055">
    <property type="entry name" value="Ntn_hydrolases_N"/>
</dbReference>
<evidence type="ECO:0000313" key="2">
    <source>
        <dbReference type="EMBL" id="TYS61816.1"/>
    </source>
</evidence>
<dbReference type="Pfam" id="PF03417">
    <property type="entry name" value="AAT"/>
    <property type="match status" value="1"/>
</dbReference>
<sequence>MNLSKGDLDMEFKTDILQLRKGPYENGAALGRHLSGKPIVNVFKSITKAAINIEKMEGILKAYSPHLLDELKGIADGLEIPYHKAAALFSGYDVPKVAAMGCTAVMTKDFYVRNYDFSPEFYDGIFTLSENLPALASAGYNLQAIGRHDGVNEKGLAAGLHFVSHDGYQEGLSAWTSVRMVLDTCATVREAAELLKEIPHAACYNFSLADSFGNKGAVEASPDKVLIRQGPEVFHSCVNHFRSEEMAGKNREHIDGSIKRTGYLDLIGSKQLSFQQTFDLFRDSESPLFFTDYEDLFGTLHTFGYSFQDSQIVTSLCQGDPLRINLKKWLAGKDLEQTAMQGKI</sequence>
<dbReference type="InterPro" id="IPR005079">
    <property type="entry name" value="Peptidase_C45_hydrolase"/>
</dbReference>
<feature type="domain" description="Peptidase C45 hydrolase" evidence="1">
    <location>
        <begin position="107"/>
        <end position="314"/>
    </location>
</feature>
<dbReference type="InterPro" id="IPR047801">
    <property type="entry name" value="Peptidase_C45"/>
</dbReference>
<dbReference type="InterPro" id="IPR047794">
    <property type="entry name" value="C45_proenzyme-like"/>
</dbReference>
<accession>A0A5D4SJF5</accession>
<dbReference type="PANTHER" id="PTHR34180:SF1">
    <property type="entry name" value="BETA-ALANYL-DOPAMINE_CARCININE HYDROLASE"/>
    <property type="match status" value="1"/>
</dbReference>
<dbReference type="Proteomes" id="UP000323732">
    <property type="component" value="Unassembled WGS sequence"/>
</dbReference>